<dbReference type="InterPro" id="IPR013429">
    <property type="entry name" value="Regulatory_FmdB_Zinc_ribbon"/>
</dbReference>
<feature type="domain" description="Putative regulatory protein FmdB zinc ribbon" evidence="1">
    <location>
        <begin position="1"/>
        <end position="40"/>
    </location>
</feature>
<protein>
    <submittedName>
        <fullName evidence="2">Zinc ribbon domain-containing protein</fullName>
    </submittedName>
</protein>
<gene>
    <name evidence="2" type="ORF">P4706_27945</name>
</gene>
<evidence type="ECO:0000259" key="1">
    <source>
        <dbReference type="SMART" id="SM00834"/>
    </source>
</evidence>
<evidence type="ECO:0000313" key="3">
    <source>
        <dbReference type="Proteomes" id="UP001307168"/>
    </source>
</evidence>
<proteinExistence type="predicted"/>
<dbReference type="Proteomes" id="UP001307168">
    <property type="component" value="Unassembled WGS sequence"/>
</dbReference>
<organism evidence="2 3">
    <name type="scientific">Peribacillus castrilensis</name>
    <dbReference type="NCBI Taxonomy" id="2897690"/>
    <lineage>
        <taxon>Bacteria</taxon>
        <taxon>Bacillati</taxon>
        <taxon>Bacillota</taxon>
        <taxon>Bacilli</taxon>
        <taxon>Bacillales</taxon>
        <taxon>Bacillaceae</taxon>
        <taxon>Peribacillus</taxon>
    </lineage>
</organism>
<dbReference type="Pfam" id="PF09723">
    <property type="entry name" value="Zn_ribbon_8"/>
    <property type="match status" value="1"/>
</dbReference>
<reference evidence="2 3" key="1">
    <citation type="submission" date="2023-03" db="EMBL/GenBank/DDBJ databases">
        <title>Bacillus Genome Sequencing.</title>
        <authorList>
            <person name="Dunlap C."/>
        </authorList>
    </citation>
    <scope>NUCLEOTIDE SEQUENCE [LARGE SCALE GENOMIC DNA]</scope>
    <source>
        <strain evidence="2 3">B-41290</strain>
    </source>
</reference>
<name>A0AAW9NFY2_9BACI</name>
<comment type="caution">
    <text evidence="2">The sequence shown here is derived from an EMBL/GenBank/DDBJ whole genome shotgun (WGS) entry which is preliminary data.</text>
</comment>
<sequence length="63" mass="7113">MPFYEFKCEKCGDQSEYLVKMMQKTTECKVCGGHALYQMSFMTVSTGLPNGHIGIKNKARSTK</sequence>
<dbReference type="SMART" id="SM00834">
    <property type="entry name" value="CxxC_CXXC_SSSS"/>
    <property type="match status" value="1"/>
</dbReference>
<dbReference type="RefSeq" id="WP_367408367.1">
    <property type="nucleotide sequence ID" value="NZ_JARNBH010000042.1"/>
</dbReference>
<dbReference type="NCBIfam" id="TIGR02605">
    <property type="entry name" value="CxxC_CxxC_SSSS"/>
    <property type="match status" value="1"/>
</dbReference>
<evidence type="ECO:0000313" key="2">
    <source>
        <dbReference type="EMBL" id="MEC0276826.1"/>
    </source>
</evidence>
<dbReference type="EMBL" id="JARNBH010000042">
    <property type="protein sequence ID" value="MEC0276826.1"/>
    <property type="molecule type" value="Genomic_DNA"/>
</dbReference>
<accession>A0AAW9NFY2</accession>
<keyword evidence="3" id="KW-1185">Reference proteome</keyword>
<dbReference type="AlphaFoldDB" id="A0AAW9NFY2"/>